<dbReference type="Gene3D" id="1.20.1070.10">
    <property type="entry name" value="Rhodopsin 7-helix transmembrane proteins"/>
    <property type="match status" value="1"/>
</dbReference>
<comment type="subcellular location">
    <subcellularLocation>
        <location evidence="10">Postsynaptic cell membrane</location>
        <topology evidence="10">Multi-pass membrane protein</topology>
    </subcellularLocation>
</comment>
<dbReference type="STRING" id="99883.ENSTNIP00000004220"/>
<evidence type="ECO:0000313" key="14">
    <source>
        <dbReference type="Ensembl" id="ENSTNIP00000004220.1"/>
    </source>
</evidence>
<feature type="non-terminal residue" evidence="13">
    <location>
        <position position="127"/>
    </location>
</feature>
<dbReference type="GO" id="GO:0045211">
    <property type="term" value="C:postsynaptic membrane"/>
    <property type="evidence" value="ECO:0007669"/>
    <property type="project" value="UniProtKB-SubCell"/>
</dbReference>
<evidence type="ECO:0000256" key="1">
    <source>
        <dbReference type="ARBA" id="ARBA00022475"/>
    </source>
</evidence>
<dbReference type="InterPro" id="IPR000276">
    <property type="entry name" value="GPCR_Rhodpsn"/>
</dbReference>
<dbReference type="PANTHER" id="PTHR24247">
    <property type="entry name" value="5-HYDROXYTRYPTAMINE RECEPTOR"/>
    <property type="match status" value="1"/>
</dbReference>
<evidence type="ECO:0000313" key="13">
    <source>
        <dbReference type="EMBL" id="CAF87434.1"/>
    </source>
</evidence>
<feature type="domain" description="G-protein coupled receptors family 1 profile" evidence="12">
    <location>
        <begin position="44"/>
        <end position="127"/>
    </location>
</feature>
<dbReference type="GO" id="GO:0006940">
    <property type="term" value="P:regulation of smooth muscle contraction"/>
    <property type="evidence" value="ECO:0007669"/>
    <property type="project" value="TreeGrafter"/>
</dbReference>
<evidence type="ECO:0000256" key="5">
    <source>
        <dbReference type="ARBA" id="ARBA00023040"/>
    </source>
</evidence>
<reference evidence="14" key="3">
    <citation type="submission" date="2025-05" db="UniProtKB">
        <authorList>
            <consortium name="Ensembl"/>
        </authorList>
    </citation>
    <scope>IDENTIFICATION</scope>
</reference>
<dbReference type="OrthoDB" id="10071887at2759"/>
<evidence type="ECO:0000259" key="12">
    <source>
        <dbReference type="PROSITE" id="PS50262"/>
    </source>
</evidence>
<dbReference type="Ensembl" id="ENSTNIT00000004354.1">
    <property type="protein sequence ID" value="ENSTNIP00000004220.1"/>
    <property type="gene ID" value="ENSTNIG00000001846.1"/>
</dbReference>
<sequence length="127" mass="13836">MTQSLNGTWLPPADSFDPLGGHTVLQVIIIIFLTGSLSLITVVGNILVFVTGFSLSFKVNKALKTVNNYYLLSLAFADLTIGTLSMNLYTTYIIMDQWALGPVVCDLWLAIDYVASNTSVMNLLVIS</sequence>
<dbReference type="GeneTree" id="ENSGT00940000160084"/>
<dbReference type="OMA" id="LWYINIF"/>
<dbReference type="SUPFAM" id="SSF81321">
    <property type="entry name" value="Family A G protein-coupled receptor-like"/>
    <property type="match status" value="1"/>
</dbReference>
<keyword evidence="9" id="KW-0628">Postsynaptic cell membrane</keyword>
<dbReference type="PRINTS" id="PR00237">
    <property type="entry name" value="GPCRRHODOPSN"/>
</dbReference>
<evidence type="ECO:0000256" key="7">
    <source>
        <dbReference type="ARBA" id="ARBA00023170"/>
    </source>
</evidence>
<evidence type="ECO:0000256" key="10">
    <source>
        <dbReference type="ARBA" id="ARBA00034104"/>
    </source>
</evidence>
<dbReference type="InterPro" id="IPR017452">
    <property type="entry name" value="GPCR_Rhodpsn_7TM"/>
</dbReference>
<dbReference type="Proteomes" id="UP000007303">
    <property type="component" value="Unassembled WGS sequence"/>
</dbReference>
<keyword evidence="3 11" id="KW-1133">Transmembrane helix</keyword>
<keyword evidence="4" id="KW-0770">Synapse</keyword>
<reference evidence="13 15" key="1">
    <citation type="journal article" date="2004" name="Nature">
        <title>Genome duplication in the teleost fish Tetraodon nigroviridis reveals the early vertebrate proto-karyotype.</title>
        <authorList>
            <person name="Jaillon O."/>
            <person name="Aury J.-M."/>
            <person name="Brunet F."/>
            <person name="Petit J.-L."/>
            <person name="Stange-Thomann N."/>
            <person name="Mauceli E."/>
            <person name="Bouneau L."/>
            <person name="Fischer C."/>
            <person name="Ozouf-Costaz C."/>
            <person name="Bernot A."/>
            <person name="Nicaud S."/>
            <person name="Jaffe D."/>
            <person name="Fisher S."/>
            <person name="Lutfalla G."/>
            <person name="Dossat C."/>
            <person name="Segurens B."/>
            <person name="Dasilva C."/>
            <person name="Salanoubat M."/>
            <person name="Levy M."/>
            <person name="Boudet N."/>
            <person name="Castellano S."/>
            <person name="Anthouard V."/>
            <person name="Jubin C."/>
            <person name="Castelli V."/>
            <person name="Katinka M."/>
            <person name="Vacherie B."/>
            <person name="Biemont C."/>
            <person name="Skalli Z."/>
            <person name="Cattolico L."/>
            <person name="Poulain J."/>
            <person name="De Berardinis V."/>
            <person name="Cruaud C."/>
            <person name="Duprat S."/>
            <person name="Brottier P."/>
            <person name="Coutanceau J.-P."/>
            <person name="Gouzy J."/>
            <person name="Parra G."/>
            <person name="Lardier G."/>
            <person name="Chapple C."/>
            <person name="McKernan K.J."/>
            <person name="McEwan P."/>
            <person name="Bosak S."/>
            <person name="Kellis M."/>
            <person name="Volff J.-N."/>
            <person name="Guigo R."/>
            <person name="Zody M.C."/>
            <person name="Mesirov J."/>
            <person name="Lindblad-Toh K."/>
            <person name="Birren B."/>
            <person name="Nusbaum C."/>
            <person name="Kahn D."/>
            <person name="Robinson-Rechavi M."/>
            <person name="Laudet V."/>
            <person name="Schachter V."/>
            <person name="Quetier F."/>
            <person name="Saurin W."/>
            <person name="Scarpelli C."/>
            <person name="Wincker P."/>
            <person name="Lander E.S."/>
            <person name="Weissenbach J."/>
            <person name="Roest Crollius H."/>
        </authorList>
    </citation>
    <scope>NUCLEOTIDE SEQUENCE [LARGE SCALE GENOMIC DNA]</scope>
</reference>
<dbReference type="KEGG" id="tng:GSTEN00000133G001"/>
<dbReference type="PANTHER" id="PTHR24247:SF183">
    <property type="entry name" value="MUSCARINIC ACETYLCHOLINE RECEPTOR M3"/>
    <property type="match status" value="1"/>
</dbReference>
<keyword evidence="7" id="KW-0675">Receptor</keyword>
<dbReference type="GO" id="GO:0007197">
    <property type="term" value="P:adenylate cyclase-inhibiting G protein-coupled acetylcholine receptor signaling pathway"/>
    <property type="evidence" value="ECO:0007669"/>
    <property type="project" value="TreeGrafter"/>
</dbReference>
<dbReference type="HOGENOM" id="CLU_156943_0_0_1"/>
<dbReference type="GO" id="GO:0004993">
    <property type="term" value="F:G protein-coupled serotonin receptor activity"/>
    <property type="evidence" value="ECO:0007669"/>
    <property type="project" value="TreeGrafter"/>
</dbReference>
<feature type="transmembrane region" description="Helical" evidence="11">
    <location>
        <begin position="107"/>
        <end position="126"/>
    </location>
</feature>
<keyword evidence="8" id="KW-0807">Transducer</keyword>
<dbReference type="InterPro" id="IPR000995">
    <property type="entry name" value="Musac_Ach_rcpt"/>
</dbReference>
<dbReference type="AlphaFoldDB" id="Q4TI48"/>
<evidence type="ECO:0000313" key="15">
    <source>
        <dbReference type="Proteomes" id="UP000007303"/>
    </source>
</evidence>
<keyword evidence="5" id="KW-0297">G-protein coupled receptor</keyword>
<evidence type="ECO:0000256" key="9">
    <source>
        <dbReference type="ARBA" id="ARBA00023257"/>
    </source>
</evidence>
<dbReference type="GO" id="GO:0016907">
    <property type="term" value="F:G protein-coupled acetylcholine receptor activity"/>
    <property type="evidence" value="ECO:0007669"/>
    <property type="project" value="InterPro"/>
</dbReference>
<organism evidence="13">
    <name type="scientific">Tetraodon nigroviridis</name>
    <name type="common">Spotted green pufferfish</name>
    <name type="synonym">Chelonodon nigroviridis</name>
    <dbReference type="NCBI Taxonomy" id="99883"/>
    <lineage>
        <taxon>Eukaryota</taxon>
        <taxon>Metazoa</taxon>
        <taxon>Chordata</taxon>
        <taxon>Craniata</taxon>
        <taxon>Vertebrata</taxon>
        <taxon>Euteleostomi</taxon>
        <taxon>Actinopterygii</taxon>
        <taxon>Neopterygii</taxon>
        <taxon>Teleostei</taxon>
        <taxon>Neoteleostei</taxon>
        <taxon>Acanthomorphata</taxon>
        <taxon>Eupercaria</taxon>
        <taxon>Tetraodontiformes</taxon>
        <taxon>Tetradontoidea</taxon>
        <taxon>Tetraodontidae</taxon>
        <taxon>Tetraodon</taxon>
    </lineage>
</organism>
<feature type="transmembrane region" description="Helical" evidence="11">
    <location>
        <begin position="69"/>
        <end position="95"/>
    </location>
</feature>
<protein>
    <submittedName>
        <fullName evidence="13">Chromosome undetermined SCAF2409, whole genome shotgun sequence</fullName>
    </submittedName>
</protein>
<keyword evidence="15" id="KW-1185">Reference proteome</keyword>
<evidence type="ECO:0000256" key="11">
    <source>
        <dbReference type="SAM" id="Phobius"/>
    </source>
</evidence>
<dbReference type="PRINTS" id="PR00243">
    <property type="entry name" value="MUSCARINICR"/>
</dbReference>
<evidence type="ECO:0000256" key="6">
    <source>
        <dbReference type="ARBA" id="ARBA00023136"/>
    </source>
</evidence>
<proteinExistence type="predicted"/>
<dbReference type="GO" id="GO:0030425">
    <property type="term" value="C:dendrite"/>
    <property type="evidence" value="ECO:0007669"/>
    <property type="project" value="TreeGrafter"/>
</dbReference>
<dbReference type="GO" id="GO:0007187">
    <property type="term" value="P:G protein-coupled receptor signaling pathway, coupled to cyclic nucleotide second messenger"/>
    <property type="evidence" value="ECO:0007669"/>
    <property type="project" value="TreeGrafter"/>
</dbReference>
<dbReference type="EMBL" id="CAAE01002409">
    <property type="protein sequence ID" value="CAF87434.1"/>
    <property type="molecule type" value="Genomic_DNA"/>
</dbReference>
<dbReference type="PROSITE" id="PS50262">
    <property type="entry name" value="G_PROTEIN_RECEP_F1_2"/>
    <property type="match status" value="1"/>
</dbReference>
<evidence type="ECO:0000256" key="4">
    <source>
        <dbReference type="ARBA" id="ARBA00023018"/>
    </source>
</evidence>
<evidence type="ECO:0000256" key="8">
    <source>
        <dbReference type="ARBA" id="ARBA00023224"/>
    </source>
</evidence>
<evidence type="ECO:0000256" key="3">
    <source>
        <dbReference type="ARBA" id="ARBA00022989"/>
    </source>
</evidence>
<keyword evidence="6 11" id="KW-0472">Membrane</keyword>
<feature type="transmembrane region" description="Helical" evidence="11">
    <location>
        <begin position="24"/>
        <end position="57"/>
    </location>
</feature>
<dbReference type="Pfam" id="PF00001">
    <property type="entry name" value="7tm_1"/>
    <property type="match status" value="1"/>
</dbReference>
<accession>Q4TI48</accession>
<evidence type="ECO:0000256" key="2">
    <source>
        <dbReference type="ARBA" id="ARBA00022692"/>
    </source>
</evidence>
<keyword evidence="1" id="KW-1003">Cell membrane</keyword>
<name>Q4TI48_TETNG</name>
<reference evidence="13" key="2">
    <citation type="submission" date="2004-02" db="EMBL/GenBank/DDBJ databases">
        <authorList>
            <consortium name="Genoscope"/>
            <consortium name="Whitehead Institute Centre for Genome Research"/>
        </authorList>
    </citation>
    <scope>NUCLEOTIDE SEQUENCE</scope>
</reference>
<keyword evidence="2 11" id="KW-0812">Transmembrane</keyword>
<gene>
    <name evidence="13" type="ORF">GSTENG00000133001</name>
</gene>